<comment type="catalytic activity">
    <reaction evidence="1">
        <text>ATP + protein L-histidine = ADP + protein N-phospho-L-histidine.</text>
        <dbReference type="EC" id="2.7.13.3"/>
    </reaction>
</comment>
<name>A0ABU1F9H5_9RHOB</name>
<reference evidence="18 19" key="1">
    <citation type="submission" date="2023-09" db="EMBL/GenBank/DDBJ databases">
        <title>Xinfangfangia sedmenti sp. nov., isolated the sedment.</title>
        <authorList>
            <person name="Xu L."/>
        </authorList>
    </citation>
    <scope>NUCLEOTIDE SEQUENCE [LARGE SCALE GENOMIC DNA]</scope>
    <source>
        <strain evidence="18 19">LG-4</strain>
    </source>
</reference>
<evidence type="ECO:0000256" key="3">
    <source>
        <dbReference type="ARBA" id="ARBA00022543"/>
    </source>
</evidence>
<feature type="domain" description="PAC" evidence="17">
    <location>
        <begin position="99"/>
        <end position="152"/>
    </location>
</feature>
<dbReference type="RefSeq" id="WP_310457811.1">
    <property type="nucleotide sequence ID" value="NZ_JAVKPH010000014.1"/>
</dbReference>
<dbReference type="InterPro" id="IPR011102">
    <property type="entry name" value="Sig_transdc_His_kinase_HWE"/>
</dbReference>
<keyword evidence="15" id="KW-0675">Receptor</keyword>
<keyword evidence="8" id="KW-0808">Transferase</keyword>
<dbReference type="EC" id="2.7.13.3" evidence="2"/>
<dbReference type="Pfam" id="PF08448">
    <property type="entry name" value="PAS_4"/>
    <property type="match status" value="1"/>
</dbReference>
<evidence type="ECO:0000256" key="10">
    <source>
        <dbReference type="ARBA" id="ARBA00022741"/>
    </source>
</evidence>
<feature type="domain" description="PAS" evidence="16">
    <location>
        <begin position="153"/>
        <end position="209"/>
    </location>
</feature>
<feature type="domain" description="PAC" evidence="17">
    <location>
        <begin position="226"/>
        <end position="278"/>
    </location>
</feature>
<evidence type="ECO:0000256" key="11">
    <source>
        <dbReference type="ARBA" id="ARBA00022777"/>
    </source>
</evidence>
<keyword evidence="13" id="KW-0157">Chromophore</keyword>
<evidence type="ECO:0000256" key="4">
    <source>
        <dbReference type="ARBA" id="ARBA00022553"/>
    </source>
</evidence>
<feature type="domain" description="PAC" evidence="17">
    <location>
        <begin position="348"/>
        <end position="400"/>
    </location>
</feature>
<evidence type="ECO:0000256" key="13">
    <source>
        <dbReference type="ARBA" id="ARBA00022991"/>
    </source>
</evidence>
<evidence type="ECO:0000256" key="15">
    <source>
        <dbReference type="ARBA" id="ARBA00023170"/>
    </source>
</evidence>
<evidence type="ECO:0000256" key="5">
    <source>
        <dbReference type="ARBA" id="ARBA00022606"/>
    </source>
</evidence>
<evidence type="ECO:0000256" key="12">
    <source>
        <dbReference type="ARBA" id="ARBA00022840"/>
    </source>
</evidence>
<dbReference type="PROSITE" id="PS50112">
    <property type="entry name" value="PAS"/>
    <property type="match status" value="2"/>
</dbReference>
<evidence type="ECO:0000256" key="9">
    <source>
        <dbReference type="ARBA" id="ARBA00022737"/>
    </source>
</evidence>
<dbReference type="InterPro" id="IPR000014">
    <property type="entry name" value="PAS"/>
</dbReference>
<comment type="caution">
    <text evidence="18">The sequence shown here is derived from an EMBL/GenBank/DDBJ whole genome shotgun (WGS) entry which is preliminary data.</text>
</comment>
<keyword evidence="7" id="KW-0288">FMN</keyword>
<evidence type="ECO:0000259" key="16">
    <source>
        <dbReference type="PROSITE" id="PS50112"/>
    </source>
</evidence>
<proteinExistence type="predicted"/>
<keyword evidence="9" id="KW-0677">Repeat</keyword>
<dbReference type="Gene3D" id="3.30.450.20">
    <property type="entry name" value="PAS domain"/>
    <property type="match status" value="3"/>
</dbReference>
<evidence type="ECO:0000313" key="19">
    <source>
        <dbReference type="Proteomes" id="UP001247754"/>
    </source>
</evidence>
<dbReference type="CDD" id="cd00130">
    <property type="entry name" value="PAS"/>
    <property type="match status" value="2"/>
</dbReference>
<keyword evidence="14" id="KW-0843">Virulence</keyword>
<dbReference type="Pfam" id="PF00989">
    <property type="entry name" value="PAS"/>
    <property type="match status" value="1"/>
</dbReference>
<dbReference type="PANTHER" id="PTHR41523">
    <property type="entry name" value="TWO-COMPONENT SYSTEM SENSOR PROTEIN"/>
    <property type="match status" value="1"/>
</dbReference>
<evidence type="ECO:0000256" key="8">
    <source>
        <dbReference type="ARBA" id="ARBA00022679"/>
    </source>
</evidence>
<evidence type="ECO:0000256" key="1">
    <source>
        <dbReference type="ARBA" id="ARBA00000085"/>
    </source>
</evidence>
<keyword evidence="12" id="KW-0067">ATP-binding</keyword>
<organism evidence="18 19">
    <name type="scientific">Ruixingdingia sedimenti</name>
    <dbReference type="NCBI Taxonomy" id="3073604"/>
    <lineage>
        <taxon>Bacteria</taxon>
        <taxon>Pseudomonadati</taxon>
        <taxon>Pseudomonadota</taxon>
        <taxon>Alphaproteobacteria</taxon>
        <taxon>Rhodobacterales</taxon>
        <taxon>Paracoccaceae</taxon>
        <taxon>Ruixingdingia</taxon>
    </lineage>
</organism>
<keyword evidence="6" id="KW-0285">Flavoprotein</keyword>
<evidence type="ECO:0000313" key="18">
    <source>
        <dbReference type="EMBL" id="MDR5653553.1"/>
    </source>
</evidence>
<evidence type="ECO:0000259" key="17">
    <source>
        <dbReference type="PROSITE" id="PS50113"/>
    </source>
</evidence>
<dbReference type="Proteomes" id="UP001247754">
    <property type="component" value="Unassembled WGS sequence"/>
</dbReference>
<dbReference type="SMART" id="SM00091">
    <property type="entry name" value="PAS"/>
    <property type="match status" value="2"/>
</dbReference>
<evidence type="ECO:0000256" key="14">
    <source>
        <dbReference type="ARBA" id="ARBA00023026"/>
    </source>
</evidence>
<protein>
    <recommendedName>
        <fullName evidence="2">histidine kinase</fullName>
        <ecNumber evidence="2">2.7.13.3</ecNumber>
    </recommendedName>
</protein>
<keyword evidence="3" id="KW-0600">Photoreceptor protein</keyword>
<dbReference type="SUPFAM" id="SSF55785">
    <property type="entry name" value="PYP-like sensor domain (PAS domain)"/>
    <property type="match status" value="3"/>
</dbReference>
<dbReference type="InterPro" id="IPR001610">
    <property type="entry name" value="PAC"/>
</dbReference>
<dbReference type="Gene3D" id="3.30.565.10">
    <property type="entry name" value="Histidine kinase-like ATPase, C-terminal domain"/>
    <property type="match status" value="1"/>
</dbReference>
<gene>
    <name evidence="18" type="ORF">RGD00_13125</name>
</gene>
<keyword evidence="11" id="KW-0418">Kinase</keyword>
<dbReference type="InterPro" id="IPR013656">
    <property type="entry name" value="PAS_4"/>
</dbReference>
<dbReference type="InterPro" id="IPR000700">
    <property type="entry name" value="PAS-assoc_C"/>
</dbReference>
<dbReference type="Pfam" id="PF13426">
    <property type="entry name" value="PAS_9"/>
    <property type="match status" value="1"/>
</dbReference>
<dbReference type="SMART" id="SM00911">
    <property type="entry name" value="HWE_HK"/>
    <property type="match status" value="1"/>
</dbReference>
<dbReference type="NCBIfam" id="TIGR00229">
    <property type="entry name" value="sensory_box"/>
    <property type="match status" value="2"/>
</dbReference>
<dbReference type="InterPro" id="IPR035965">
    <property type="entry name" value="PAS-like_dom_sf"/>
</dbReference>
<keyword evidence="4" id="KW-0597">Phosphoprotein</keyword>
<dbReference type="InterPro" id="IPR013767">
    <property type="entry name" value="PAS_fold"/>
</dbReference>
<keyword evidence="5" id="KW-0716">Sensory transduction</keyword>
<dbReference type="PROSITE" id="PS50113">
    <property type="entry name" value="PAC"/>
    <property type="match status" value="3"/>
</dbReference>
<sequence length="589" mass="65469">MKARIRAFDWASTPLGVVDSWPDCLHIAVGLMLDSHAQIVMFVGPQFVALYNDAYASCIGNKHPHALGQPARDYWTELWADLAPLLQQVLTTGETVSARDRPFRIERHGYPETVYFDISYSPVRDRDGVIHAVLCIVSETTARIRAEQDLREGEQRLRMLFEQANTGIAVGAPDGRLIMVNDCFCEITGYTQDELRGRRFEELLHPLDRAASQLQRESLTHDCANFNMEERLLRKDGTPVWVAGSIGGVFDATGRLTQICTIIADITERRRAEAQERRLAAIIASSDDAILSTDLDMRITSWNSGAERLYGYSAPEALGRSVTMLVPFDRTDEEPSIIAQIRAGRRVEPHETVRLHKSGRQIEVSLTVSPIFDEHGRIVGASKIARDITMRKTAERLQQILIAEMKHRVKNILATVHAIARQTFLNSRSPDAEVFDARLYSLSRAQDLITRDHRDGAELSALITEVVSPYYPERFDISGPKMLLSARAALTFALGLHELATNAVKYGALAMPGGRVAVSWTLENGRFDLIWTETGAPSADAPSRKGFGTILIEEVMTAEIAGEVVLEFHPGGLVCRVTAPLDATWIQAD</sequence>
<evidence type="ECO:0000256" key="6">
    <source>
        <dbReference type="ARBA" id="ARBA00022630"/>
    </source>
</evidence>
<accession>A0ABU1F9H5</accession>
<dbReference type="PANTHER" id="PTHR41523:SF8">
    <property type="entry name" value="ETHYLENE RESPONSE SENSOR PROTEIN"/>
    <property type="match status" value="1"/>
</dbReference>
<keyword evidence="19" id="KW-1185">Reference proteome</keyword>
<evidence type="ECO:0000256" key="2">
    <source>
        <dbReference type="ARBA" id="ARBA00012438"/>
    </source>
</evidence>
<dbReference type="SMART" id="SM00086">
    <property type="entry name" value="PAC"/>
    <property type="match status" value="3"/>
</dbReference>
<dbReference type="EMBL" id="JAVKPH010000014">
    <property type="protein sequence ID" value="MDR5653553.1"/>
    <property type="molecule type" value="Genomic_DNA"/>
</dbReference>
<evidence type="ECO:0000256" key="7">
    <source>
        <dbReference type="ARBA" id="ARBA00022643"/>
    </source>
</evidence>
<keyword evidence="10" id="KW-0547">Nucleotide-binding</keyword>
<dbReference type="Pfam" id="PF07536">
    <property type="entry name" value="HWE_HK"/>
    <property type="match status" value="1"/>
</dbReference>
<feature type="domain" description="PAS" evidence="16">
    <location>
        <begin position="275"/>
        <end position="344"/>
    </location>
</feature>
<dbReference type="InterPro" id="IPR036890">
    <property type="entry name" value="HATPase_C_sf"/>
</dbReference>